<accession>A0AAD5G8T0</accession>
<evidence type="ECO:0000313" key="3">
    <source>
        <dbReference type="Proteomes" id="UP001206925"/>
    </source>
</evidence>
<sequence length="109" mass="12359">CDSTLWLVLLWPLVRLATFALVDGSPEHKSNLFRKSPVPYRHVAHVQKTVLARQFSMEASRFSQHVHAPQQIVFGSPKCYKGRAKSGKALARDTTFCTDIFGSLETTWR</sequence>
<organism evidence="2 3">
    <name type="scientific">Ambrosia artemisiifolia</name>
    <name type="common">Common ragweed</name>
    <dbReference type="NCBI Taxonomy" id="4212"/>
    <lineage>
        <taxon>Eukaryota</taxon>
        <taxon>Viridiplantae</taxon>
        <taxon>Streptophyta</taxon>
        <taxon>Embryophyta</taxon>
        <taxon>Tracheophyta</taxon>
        <taxon>Spermatophyta</taxon>
        <taxon>Magnoliopsida</taxon>
        <taxon>eudicotyledons</taxon>
        <taxon>Gunneridae</taxon>
        <taxon>Pentapetalae</taxon>
        <taxon>asterids</taxon>
        <taxon>campanulids</taxon>
        <taxon>Asterales</taxon>
        <taxon>Asteraceae</taxon>
        <taxon>Asteroideae</taxon>
        <taxon>Heliantheae alliance</taxon>
        <taxon>Heliantheae</taxon>
        <taxon>Ambrosia</taxon>
    </lineage>
</organism>
<feature type="signal peptide" evidence="1">
    <location>
        <begin position="1"/>
        <end position="24"/>
    </location>
</feature>
<dbReference type="Proteomes" id="UP001206925">
    <property type="component" value="Unassembled WGS sequence"/>
</dbReference>
<dbReference type="EMBL" id="JAMZMK010010450">
    <property type="protein sequence ID" value="KAI7731473.1"/>
    <property type="molecule type" value="Genomic_DNA"/>
</dbReference>
<feature type="non-terminal residue" evidence="2">
    <location>
        <position position="1"/>
    </location>
</feature>
<proteinExistence type="predicted"/>
<feature type="chain" id="PRO_5042185943" description="Secreted protein" evidence="1">
    <location>
        <begin position="25"/>
        <end position="109"/>
    </location>
</feature>
<evidence type="ECO:0000256" key="1">
    <source>
        <dbReference type="SAM" id="SignalP"/>
    </source>
</evidence>
<comment type="caution">
    <text evidence="2">The sequence shown here is derived from an EMBL/GenBank/DDBJ whole genome shotgun (WGS) entry which is preliminary data.</text>
</comment>
<keyword evidence="3" id="KW-1185">Reference proteome</keyword>
<protein>
    <recommendedName>
        <fullName evidence="4">Secreted protein</fullName>
    </recommendedName>
</protein>
<dbReference type="AlphaFoldDB" id="A0AAD5G8T0"/>
<evidence type="ECO:0000313" key="2">
    <source>
        <dbReference type="EMBL" id="KAI7731473.1"/>
    </source>
</evidence>
<reference evidence="2" key="1">
    <citation type="submission" date="2022-06" db="EMBL/GenBank/DDBJ databases">
        <title>Uncovering the hologenomic basis of an extraordinary plant invasion.</title>
        <authorList>
            <person name="Bieker V.C."/>
            <person name="Martin M.D."/>
            <person name="Gilbert T."/>
            <person name="Hodgins K."/>
            <person name="Battlay P."/>
            <person name="Petersen B."/>
            <person name="Wilson J."/>
        </authorList>
    </citation>
    <scope>NUCLEOTIDE SEQUENCE</scope>
    <source>
        <strain evidence="2">AA19_3_7</strain>
        <tissue evidence="2">Leaf</tissue>
    </source>
</reference>
<keyword evidence="1" id="KW-0732">Signal</keyword>
<evidence type="ECO:0008006" key="4">
    <source>
        <dbReference type="Google" id="ProtNLM"/>
    </source>
</evidence>
<name>A0AAD5G8T0_AMBAR</name>
<gene>
    <name evidence="2" type="ORF">M8C21_026897</name>
</gene>